<keyword evidence="4" id="KW-0539">Nucleus</keyword>
<dbReference type="GO" id="GO:0005847">
    <property type="term" value="C:mRNA cleavage and polyadenylation specificity factor complex"/>
    <property type="evidence" value="ECO:0007669"/>
    <property type="project" value="TreeGrafter"/>
</dbReference>
<accession>A0A5C3KFZ2</accession>
<protein>
    <submittedName>
        <fullName evidence="7">Fip1-domain-containing protein</fullName>
    </submittedName>
</protein>
<evidence type="ECO:0000313" key="7">
    <source>
        <dbReference type="EMBL" id="TFK18695.1"/>
    </source>
</evidence>
<dbReference type="OrthoDB" id="1917198at2759"/>
<keyword evidence="8" id="KW-1185">Reference proteome</keyword>
<comment type="subcellular location">
    <subcellularLocation>
        <location evidence="1">Nucleus</location>
    </subcellularLocation>
</comment>
<comment type="similarity">
    <text evidence="2">Belongs to the FIP1 family.</text>
</comment>
<dbReference type="EMBL" id="ML210383">
    <property type="protein sequence ID" value="TFK18695.1"/>
    <property type="molecule type" value="Genomic_DNA"/>
</dbReference>
<evidence type="ECO:0000313" key="8">
    <source>
        <dbReference type="Proteomes" id="UP000307440"/>
    </source>
</evidence>
<feature type="region of interest" description="Disordered" evidence="5">
    <location>
        <begin position="336"/>
        <end position="473"/>
    </location>
</feature>
<feature type="compositionally biased region" description="Gly residues" evidence="5">
    <location>
        <begin position="351"/>
        <end position="360"/>
    </location>
</feature>
<evidence type="ECO:0000256" key="1">
    <source>
        <dbReference type="ARBA" id="ARBA00004123"/>
    </source>
</evidence>
<dbReference type="InterPro" id="IPR051187">
    <property type="entry name" value="Pre-mRNA_3'-end_processing_reg"/>
</dbReference>
<proteinExistence type="inferred from homology"/>
<reference evidence="7 8" key="1">
    <citation type="journal article" date="2019" name="Nat. Ecol. Evol.">
        <title>Megaphylogeny resolves global patterns of mushroom evolution.</title>
        <authorList>
            <person name="Varga T."/>
            <person name="Krizsan K."/>
            <person name="Foldi C."/>
            <person name="Dima B."/>
            <person name="Sanchez-Garcia M."/>
            <person name="Sanchez-Ramirez S."/>
            <person name="Szollosi G.J."/>
            <person name="Szarkandi J.G."/>
            <person name="Papp V."/>
            <person name="Albert L."/>
            <person name="Andreopoulos W."/>
            <person name="Angelini C."/>
            <person name="Antonin V."/>
            <person name="Barry K.W."/>
            <person name="Bougher N.L."/>
            <person name="Buchanan P."/>
            <person name="Buyck B."/>
            <person name="Bense V."/>
            <person name="Catcheside P."/>
            <person name="Chovatia M."/>
            <person name="Cooper J."/>
            <person name="Damon W."/>
            <person name="Desjardin D."/>
            <person name="Finy P."/>
            <person name="Geml J."/>
            <person name="Haridas S."/>
            <person name="Hughes K."/>
            <person name="Justo A."/>
            <person name="Karasinski D."/>
            <person name="Kautmanova I."/>
            <person name="Kiss B."/>
            <person name="Kocsube S."/>
            <person name="Kotiranta H."/>
            <person name="LaButti K.M."/>
            <person name="Lechner B.E."/>
            <person name="Liimatainen K."/>
            <person name="Lipzen A."/>
            <person name="Lukacs Z."/>
            <person name="Mihaltcheva S."/>
            <person name="Morgado L.N."/>
            <person name="Niskanen T."/>
            <person name="Noordeloos M.E."/>
            <person name="Ohm R.A."/>
            <person name="Ortiz-Santana B."/>
            <person name="Ovrebo C."/>
            <person name="Racz N."/>
            <person name="Riley R."/>
            <person name="Savchenko A."/>
            <person name="Shiryaev A."/>
            <person name="Soop K."/>
            <person name="Spirin V."/>
            <person name="Szebenyi C."/>
            <person name="Tomsovsky M."/>
            <person name="Tulloss R.E."/>
            <person name="Uehling J."/>
            <person name="Grigoriev I.V."/>
            <person name="Vagvolgyi C."/>
            <person name="Papp T."/>
            <person name="Martin F.M."/>
            <person name="Miettinen O."/>
            <person name="Hibbett D.S."/>
            <person name="Nagy L.G."/>
        </authorList>
    </citation>
    <scope>NUCLEOTIDE SEQUENCE [LARGE SCALE GENOMIC DNA]</scope>
    <source>
        <strain evidence="7 8">CBS 121175</strain>
    </source>
</reference>
<keyword evidence="3" id="KW-0507">mRNA processing</keyword>
<feature type="compositionally biased region" description="Low complexity" evidence="5">
    <location>
        <begin position="57"/>
        <end position="105"/>
    </location>
</feature>
<dbReference type="AlphaFoldDB" id="A0A5C3KFZ2"/>
<evidence type="ECO:0000256" key="5">
    <source>
        <dbReference type="SAM" id="MobiDB-lite"/>
    </source>
</evidence>
<feature type="region of interest" description="Disordered" evidence="5">
    <location>
        <begin position="1"/>
        <end position="136"/>
    </location>
</feature>
<name>A0A5C3KFZ2_COPMA</name>
<feature type="compositionally biased region" description="Pro residues" evidence="5">
    <location>
        <begin position="387"/>
        <end position="402"/>
    </location>
</feature>
<feature type="domain" description="Pre-mRNA polyadenylation factor Fip1" evidence="6">
    <location>
        <begin position="143"/>
        <end position="183"/>
    </location>
</feature>
<evidence type="ECO:0000259" key="6">
    <source>
        <dbReference type="Pfam" id="PF05182"/>
    </source>
</evidence>
<dbReference type="STRING" id="230819.A0A5C3KFZ2"/>
<evidence type="ECO:0000256" key="3">
    <source>
        <dbReference type="ARBA" id="ARBA00022664"/>
    </source>
</evidence>
<sequence length="473" mass="50042">MEAPSRTLDLRPNRPPTTRTGSGAPPKGPAPSSLTTEYTILTRGAPAPTAHSQQTGPSTPQQAAASSSQPTPGLGASPQQPLFQQQPQQTLSQSQSGGEIQQQQQQEDDGIDTSTLPPVTAPPSHPTIDPSENGIYDGRPILEVDLDALADKPWRRPGSDISDWFNYGFDEISWEAYCYRRRDLGELAHVLKTNIINFSGMTEEQLPVLPPEVRTMVMTGANVAMNNAAQGMMGPGMMMDMSGMVGPMGMDMGMGPGMMPGMMQDASQQQVGMMQGANPGDQQVGNVGMMQDGYAAAGTPAGLMNMGMNDYGMQEQNPMVQQIYSGMDVSQGVPGVQAGAGRGQIPYRGTSRGGSGGPVGGSVPPSRTRGGFAGRGRDRIYEGAGPPSAPVRPASPLPPGVPTGPRNQNKYKDRDGNAPAVDGLDYGGGKDGGDRGRRTPSGEPEERSSSRYSHDRKRRSSPGMDDLRSSKRR</sequence>
<organism evidence="7 8">
    <name type="scientific">Coprinopsis marcescibilis</name>
    <name type="common">Agaric fungus</name>
    <name type="synonym">Psathyrella marcescibilis</name>
    <dbReference type="NCBI Taxonomy" id="230819"/>
    <lineage>
        <taxon>Eukaryota</taxon>
        <taxon>Fungi</taxon>
        <taxon>Dikarya</taxon>
        <taxon>Basidiomycota</taxon>
        <taxon>Agaricomycotina</taxon>
        <taxon>Agaricomycetes</taxon>
        <taxon>Agaricomycetidae</taxon>
        <taxon>Agaricales</taxon>
        <taxon>Agaricineae</taxon>
        <taxon>Psathyrellaceae</taxon>
        <taxon>Coprinopsis</taxon>
    </lineage>
</organism>
<feature type="compositionally biased region" description="Basic and acidic residues" evidence="5">
    <location>
        <begin position="444"/>
        <end position="453"/>
    </location>
</feature>
<dbReference type="InterPro" id="IPR007854">
    <property type="entry name" value="Fip1_dom"/>
</dbReference>
<dbReference type="Pfam" id="PF05182">
    <property type="entry name" value="Fip1"/>
    <property type="match status" value="1"/>
</dbReference>
<evidence type="ECO:0000256" key="4">
    <source>
        <dbReference type="ARBA" id="ARBA00023242"/>
    </source>
</evidence>
<dbReference type="Proteomes" id="UP000307440">
    <property type="component" value="Unassembled WGS sequence"/>
</dbReference>
<dbReference type="PANTHER" id="PTHR13484:SF0">
    <property type="entry name" value="PRE-MRNA 3'-END-PROCESSING FACTOR FIP1"/>
    <property type="match status" value="1"/>
</dbReference>
<evidence type="ECO:0000256" key="2">
    <source>
        <dbReference type="ARBA" id="ARBA00007459"/>
    </source>
</evidence>
<dbReference type="PANTHER" id="PTHR13484">
    <property type="entry name" value="FIP1-LIKE 1 PROTEIN"/>
    <property type="match status" value="1"/>
</dbReference>
<gene>
    <name evidence="7" type="ORF">FA15DRAFT_675078</name>
</gene>
<dbReference type="GO" id="GO:0006397">
    <property type="term" value="P:mRNA processing"/>
    <property type="evidence" value="ECO:0007669"/>
    <property type="project" value="UniProtKB-KW"/>
</dbReference>
<feature type="compositionally biased region" description="Low complexity" evidence="5">
    <location>
        <begin position="21"/>
        <end position="33"/>
    </location>
</feature>